<sequence>MRVFFSAQQFLYECLPRCVTCAEYECMRDWYARMLFGGQLNAGKAVKDFRGTRTAIGTTHA</sequence>
<proteinExistence type="predicted"/>
<dbReference type="EMBL" id="CYGY02000077">
    <property type="protein sequence ID" value="SIT50303.1"/>
    <property type="molecule type" value="Genomic_DNA"/>
</dbReference>
<protein>
    <submittedName>
        <fullName evidence="1">Uncharacterized protein</fullName>
    </submittedName>
</protein>
<name>A0A1N7SSE2_9BURK</name>
<accession>A0A1N7SSE2</accession>
<dbReference type="Proteomes" id="UP000195569">
    <property type="component" value="Unassembled WGS sequence"/>
</dbReference>
<gene>
    <name evidence="1" type="ORF">BN2476_770031</name>
</gene>
<comment type="caution">
    <text evidence="1">The sequence shown here is derived from an EMBL/GenBank/DDBJ whole genome shotgun (WGS) entry which is preliminary data.</text>
</comment>
<dbReference type="AlphaFoldDB" id="A0A1N7SSE2"/>
<organism evidence="1 2">
    <name type="scientific">Paraburkholderia piptadeniae</name>
    <dbReference type="NCBI Taxonomy" id="1701573"/>
    <lineage>
        <taxon>Bacteria</taxon>
        <taxon>Pseudomonadati</taxon>
        <taxon>Pseudomonadota</taxon>
        <taxon>Betaproteobacteria</taxon>
        <taxon>Burkholderiales</taxon>
        <taxon>Burkholderiaceae</taxon>
        <taxon>Paraburkholderia</taxon>
    </lineage>
</organism>
<evidence type="ECO:0000313" key="2">
    <source>
        <dbReference type="Proteomes" id="UP000195569"/>
    </source>
</evidence>
<keyword evidence="2" id="KW-1185">Reference proteome</keyword>
<evidence type="ECO:0000313" key="1">
    <source>
        <dbReference type="EMBL" id="SIT50303.1"/>
    </source>
</evidence>
<reference evidence="1" key="1">
    <citation type="submission" date="2016-12" db="EMBL/GenBank/DDBJ databases">
        <authorList>
            <person name="Moulin L."/>
        </authorList>
    </citation>
    <scope>NUCLEOTIDE SEQUENCE [LARGE SCALE GENOMIC DNA]</scope>
    <source>
        <strain evidence="1">STM 7183</strain>
    </source>
</reference>